<reference evidence="4" key="1">
    <citation type="submission" date="2010-09" db="EMBL/GenBank/DDBJ databases">
        <title>The genome sequence of Geomyces destructans 20631-21.</title>
        <authorList>
            <consortium name="The Broad Institute Genome Sequencing Platform"/>
            <person name="Cuomo C.A."/>
            <person name="Blehert D.S."/>
            <person name="Lorch J.M."/>
            <person name="Young S.K."/>
            <person name="Zeng Q."/>
            <person name="Gargeya S."/>
            <person name="Fitzgerald M."/>
            <person name="Haas B."/>
            <person name="Abouelleil A."/>
            <person name="Alvarado L."/>
            <person name="Arachchi H.M."/>
            <person name="Berlin A."/>
            <person name="Brown A."/>
            <person name="Chapman S.B."/>
            <person name="Chen Z."/>
            <person name="Dunbar C."/>
            <person name="Freedman E."/>
            <person name="Gearin G."/>
            <person name="Gellesch M."/>
            <person name="Goldberg J."/>
            <person name="Griggs A."/>
            <person name="Gujja S."/>
            <person name="Heiman D."/>
            <person name="Howarth C."/>
            <person name="Larson L."/>
            <person name="Lui A."/>
            <person name="MacDonald P.J.P."/>
            <person name="Montmayeur A."/>
            <person name="Murphy C."/>
            <person name="Neiman D."/>
            <person name="Pearson M."/>
            <person name="Priest M."/>
            <person name="Roberts A."/>
            <person name="Saif S."/>
            <person name="Shea T."/>
            <person name="Shenoy N."/>
            <person name="Sisk P."/>
            <person name="Stolte C."/>
            <person name="Sykes S."/>
            <person name="Wortman J."/>
            <person name="Nusbaum C."/>
            <person name="Birren B."/>
        </authorList>
    </citation>
    <scope>NUCLEOTIDE SEQUENCE [LARGE SCALE GENOMIC DNA]</scope>
    <source>
        <strain evidence="4">ATCC MYA-4855 / 20631-21</strain>
    </source>
</reference>
<keyword evidence="2" id="KW-0456">Lyase</keyword>
<evidence type="ECO:0000256" key="2">
    <source>
        <dbReference type="ARBA" id="ARBA00023239"/>
    </source>
</evidence>
<dbReference type="PANTHER" id="PTHR32022">
    <property type="entry name" value="D-GLUTAMATE CYCLASE, MITOCHONDRIAL"/>
    <property type="match status" value="1"/>
</dbReference>
<dbReference type="InParanoid" id="L8FUI7"/>
<dbReference type="GO" id="GO:0006536">
    <property type="term" value="P:glutamate metabolic process"/>
    <property type="evidence" value="ECO:0007669"/>
    <property type="project" value="TreeGrafter"/>
</dbReference>
<dbReference type="FunFam" id="3.30.2040.10:FF:000001">
    <property type="entry name" value="D-glutamate cyclase, mitochondrial"/>
    <property type="match status" value="1"/>
</dbReference>
<dbReference type="InterPro" id="IPR009906">
    <property type="entry name" value="D-Glu_cyclase"/>
</dbReference>
<dbReference type="EMBL" id="GL573185">
    <property type="protein sequence ID" value="ELR04138.1"/>
    <property type="molecule type" value="Genomic_DNA"/>
</dbReference>
<evidence type="ECO:0000256" key="1">
    <source>
        <dbReference type="ARBA" id="ARBA00007896"/>
    </source>
</evidence>
<keyword evidence="4" id="KW-1185">Reference proteome</keyword>
<dbReference type="Pfam" id="PF07286">
    <property type="entry name" value="D-Glu_cyclase"/>
    <property type="match status" value="1"/>
</dbReference>
<sequence length="283" mass="30568">MIESGNNAALSTRLLARNNQITLTSGLAPKYLQANLIILPSRFASDFLLLCHRNPVPCPLLASSRTPGSATALKSHLPGISDAAIASALDICTDVPLYMVYDDGKLVKSHCSDIAKEWTDDHVAFLIGCSYSFEAALTAAGLPPRHTVMGRNVPMYATNIPLCAAGVFTGGTYVVSMRPYRNADVEKVRELTRPYVSTHGEPVAWGWDAVERLGIKDINAPEFGDMPLDLDPADDEIVPVFWGCGVTPQLAVMKAQLPGRVMGHAPGHMLVIDVMEDDIVEKI</sequence>
<comment type="similarity">
    <text evidence="1">Belongs to the D-glutamate cyclase family.</text>
</comment>
<dbReference type="HOGENOM" id="CLU_059759_0_0_1"/>
<dbReference type="AlphaFoldDB" id="L8FUI7"/>
<dbReference type="STRING" id="658429.L8FUI7"/>
<accession>L8FUI7</accession>
<dbReference type="Gene3D" id="3.40.1640.10">
    <property type="entry name" value="PSTPO5379-like"/>
    <property type="match status" value="1"/>
</dbReference>
<evidence type="ECO:0000313" key="3">
    <source>
        <dbReference type="EMBL" id="ELR04138.1"/>
    </source>
</evidence>
<gene>
    <name evidence="3" type="ORF">GMDG_01442</name>
</gene>
<dbReference type="Gene3D" id="3.30.2040.10">
    <property type="entry name" value="PSTPO5379-like domain"/>
    <property type="match status" value="1"/>
</dbReference>
<evidence type="ECO:0008006" key="5">
    <source>
        <dbReference type="Google" id="ProtNLM"/>
    </source>
</evidence>
<dbReference type="PANTHER" id="PTHR32022:SF10">
    <property type="entry name" value="D-GLUTAMATE CYCLASE, MITOCHONDRIAL"/>
    <property type="match status" value="1"/>
</dbReference>
<evidence type="ECO:0000313" key="4">
    <source>
        <dbReference type="Proteomes" id="UP000011064"/>
    </source>
</evidence>
<name>L8FUI7_PSED2</name>
<dbReference type="VEuPathDB" id="FungiDB:GMDG_01442"/>
<protein>
    <recommendedName>
        <fullName evidence="5">DUF1445 domain-containing protein</fullName>
    </recommendedName>
</protein>
<dbReference type="InterPro" id="IPR038021">
    <property type="entry name" value="Putative_hydro-lyase"/>
</dbReference>
<dbReference type="SUPFAM" id="SSF160920">
    <property type="entry name" value="PSTPO5379-like"/>
    <property type="match status" value="1"/>
</dbReference>
<dbReference type="Proteomes" id="UP000011064">
    <property type="component" value="Unassembled WGS sequence"/>
</dbReference>
<organism evidence="3 4">
    <name type="scientific">Pseudogymnoascus destructans (strain ATCC MYA-4855 / 20631-21)</name>
    <name type="common">Bat white-nose syndrome fungus</name>
    <name type="synonym">Geomyces destructans</name>
    <dbReference type="NCBI Taxonomy" id="658429"/>
    <lineage>
        <taxon>Eukaryota</taxon>
        <taxon>Fungi</taxon>
        <taxon>Dikarya</taxon>
        <taxon>Ascomycota</taxon>
        <taxon>Pezizomycotina</taxon>
        <taxon>Leotiomycetes</taxon>
        <taxon>Thelebolales</taxon>
        <taxon>Thelebolaceae</taxon>
        <taxon>Pseudogymnoascus</taxon>
    </lineage>
</organism>
<dbReference type="GO" id="GO:0047820">
    <property type="term" value="F:D-glutamate cyclase activity"/>
    <property type="evidence" value="ECO:0007669"/>
    <property type="project" value="TreeGrafter"/>
</dbReference>
<proteinExistence type="inferred from homology"/>